<dbReference type="InterPro" id="IPR036291">
    <property type="entry name" value="NAD(P)-bd_dom_sf"/>
</dbReference>
<organism evidence="2 3">
    <name type="scientific">Neptunitalea lumnitzerae</name>
    <dbReference type="NCBI Taxonomy" id="2965509"/>
    <lineage>
        <taxon>Bacteria</taxon>
        <taxon>Pseudomonadati</taxon>
        <taxon>Bacteroidota</taxon>
        <taxon>Flavobacteriia</taxon>
        <taxon>Flavobacteriales</taxon>
        <taxon>Flavobacteriaceae</taxon>
        <taxon>Neptunitalea</taxon>
    </lineage>
</organism>
<feature type="domain" description="NmrA-like" evidence="1">
    <location>
        <begin position="2"/>
        <end position="282"/>
    </location>
</feature>
<comment type="caution">
    <text evidence="2">The sequence shown here is derived from an EMBL/GenBank/DDBJ whole genome shotgun (WGS) entry which is preliminary data.</text>
</comment>
<dbReference type="SUPFAM" id="SSF51735">
    <property type="entry name" value="NAD(P)-binding Rossmann-fold domains"/>
    <property type="match status" value="1"/>
</dbReference>
<dbReference type="Gene3D" id="3.90.25.10">
    <property type="entry name" value="UDP-galactose 4-epimerase, domain 1"/>
    <property type="match status" value="1"/>
</dbReference>
<dbReference type="Gene3D" id="3.40.50.720">
    <property type="entry name" value="NAD(P)-binding Rossmann-like Domain"/>
    <property type="match status" value="1"/>
</dbReference>
<name>A0ABQ5MJ46_9FLAO</name>
<dbReference type="PANTHER" id="PTHR47129">
    <property type="entry name" value="QUINONE OXIDOREDUCTASE 2"/>
    <property type="match status" value="1"/>
</dbReference>
<gene>
    <name evidence="2" type="ORF">Y10_17730</name>
</gene>
<accession>A0ABQ5MJ46</accession>
<dbReference type="Pfam" id="PF05368">
    <property type="entry name" value="NmrA"/>
    <property type="match status" value="1"/>
</dbReference>
<dbReference type="PANTHER" id="PTHR47129:SF1">
    <property type="entry name" value="NMRA-LIKE DOMAIN-CONTAINING PROTEIN"/>
    <property type="match status" value="1"/>
</dbReference>
<dbReference type="Proteomes" id="UP001143543">
    <property type="component" value="Unassembled WGS sequence"/>
</dbReference>
<dbReference type="InterPro" id="IPR008030">
    <property type="entry name" value="NmrA-like"/>
</dbReference>
<evidence type="ECO:0000313" key="3">
    <source>
        <dbReference type="Proteomes" id="UP001143543"/>
    </source>
</evidence>
<evidence type="ECO:0000259" key="1">
    <source>
        <dbReference type="Pfam" id="PF05368"/>
    </source>
</evidence>
<dbReference type="RefSeq" id="WP_281765043.1">
    <property type="nucleotide sequence ID" value="NZ_BRVO01000002.1"/>
</dbReference>
<proteinExistence type="predicted"/>
<protein>
    <submittedName>
        <fullName evidence="2">NAD(P)-dependent oxidoreductase</fullName>
    </submittedName>
</protein>
<reference evidence="2" key="1">
    <citation type="submission" date="2022-07" db="EMBL/GenBank/DDBJ databases">
        <title>Taxonomy of Novel Oxalotrophic and Methylotrophic Bacteria.</title>
        <authorList>
            <person name="Sahin N."/>
            <person name="Tani A."/>
        </authorList>
    </citation>
    <scope>NUCLEOTIDE SEQUENCE</scope>
    <source>
        <strain evidence="2">Y10</strain>
    </source>
</reference>
<evidence type="ECO:0000313" key="2">
    <source>
        <dbReference type="EMBL" id="GLB49405.1"/>
    </source>
</evidence>
<keyword evidence="3" id="KW-1185">Reference proteome</keyword>
<sequence>MILITGATGHLGYLTLTALLKQKSASEIAVLARKESDKTKEIAALGVEVRIGEYANKESLVKAFNGIETLFFVSTHEAAQDITVHQNVIDAAVQANIQRIVYTSTQGEKSVDKNHSEGAADMHAFTEAAIKQSGLNYTILRNAPYMESLPMILGEKVLTEGYAMPMGNGKLSFATRQDMAIGSANVLSTNEHDHKTYEFGGTASVGFNEVMEILSELTGKKLEYHPIDPETYEQQSKEAGIPEMYIQANLGFANQVKNGYFDHPTQDLANILGREPMSVEAFLKNTYQV</sequence>
<dbReference type="InterPro" id="IPR052718">
    <property type="entry name" value="NmrA-type_oxidoreductase"/>
</dbReference>
<dbReference type="EMBL" id="BRVO01000002">
    <property type="protein sequence ID" value="GLB49405.1"/>
    <property type="molecule type" value="Genomic_DNA"/>
</dbReference>